<dbReference type="PANTHER" id="PTHR37313">
    <property type="entry name" value="UPF0749 PROTEIN RV1825"/>
    <property type="match status" value="1"/>
</dbReference>
<evidence type="ECO:0000256" key="2">
    <source>
        <dbReference type="SAM" id="Coils"/>
    </source>
</evidence>
<organism evidence="4 5">
    <name type="scientific">Clostridium aestuarii</name>
    <dbReference type="NCBI Taxonomy" id="338193"/>
    <lineage>
        <taxon>Bacteria</taxon>
        <taxon>Bacillati</taxon>
        <taxon>Bacillota</taxon>
        <taxon>Clostridia</taxon>
        <taxon>Eubacteriales</taxon>
        <taxon>Clostridiaceae</taxon>
        <taxon>Clostridium</taxon>
    </lineage>
</organism>
<dbReference type="PANTHER" id="PTHR37313:SF2">
    <property type="entry name" value="UPF0749 PROTEIN YLXX"/>
    <property type="match status" value="1"/>
</dbReference>
<evidence type="ECO:0000256" key="3">
    <source>
        <dbReference type="SAM" id="Phobius"/>
    </source>
</evidence>
<reference evidence="4" key="1">
    <citation type="submission" date="2022-12" db="EMBL/GenBank/DDBJ databases">
        <authorList>
            <person name="Wang J."/>
        </authorList>
    </citation>
    <scope>NUCLEOTIDE SEQUENCE</scope>
    <source>
        <strain evidence="4">HY-45-18</strain>
    </source>
</reference>
<dbReference type="Proteomes" id="UP001078443">
    <property type="component" value="Unassembled WGS sequence"/>
</dbReference>
<keyword evidence="3" id="KW-0812">Transmembrane</keyword>
<accession>A0ABT4CXN0</accession>
<comment type="similarity">
    <text evidence="1">Belongs to the UPF0749 family.</text>
</comment>
<dbReference type="Pfam" id="PF05949">
    <property type="entry name" value="DUF881"/>
    <property type="match status" value="1"/>
</dbReference>
<keyword evidence="5" id="KW-1185">Reference proteome</keyword>
<evidence type="ECO:0000256" key="1">
    <source>
        <dbReference type="ARBA" id="ARBA00009108"/>
    </source>
</evidence>
<keyword evidence="2" id="KW-0175">Coiled coil</keyword>
<dbReference type="InterPro" id="IPR010273">
    <property type="entry name" value="DUF881"/>
</dbReference>
<gene>
    <name evidence="4" type="ORF">OW763_05080</name>
</gene>
<dbReference type="EMBL" id="JAPQER010000002">
    <property type="protein sequence ID" value="MCY6483721.1"/>
    <property type="molecule type" value="Genomic_DNA"/>
</dbReference>
<comment type="caution">
    <text evidence="4">The sequence shown here is derived from an EMBL/GenBank/DDBJ whole genome shotgun (WGS) entry which is preliminary data.</text>
</comment>
<keyword evidence="3" id="KW-1133">Transmembrane helix</keyword>
<name>A0ABT4CXN0_9CLOT</name>
<feature type="transmembrane region" description="Helical" evidence="3">
    <location>
        <begin position="6"/>
        <end position="27"/>
    </location>
</feature>
<dbReference type="RefSeq" id="WP_268039996.1">
    <property type="nucleotide sequence ID" value="NZ_JAPQER010000002.1"/>
</dbReference>
<dbReference type="Gene3D" id="3.30.70.1880">
    <property type="entry name" value="Protein of unknown function DUF881"/>
    <property type="match status" value="1"/>
</dbReference>
<evidence type="ECO:0000313" key="4">
    <source>
        <dbReference type="EMBL" id="MCY6483721.1"/>
    </source>
</evidence>
<evidence type="ECO:0000313" key="5">
    <source>
        <dbReference type="Proteomes" id="UP001078443"/>
    </source>
</evidence>
<sequence length="244" mass="27633">MKTSEATIFVFMASIIIGIMISSSISLKKINNKVFLTPTQYQEAYDYRKKLSKDMKNLNQKYYDAYSKLQKYKQIENDKSKVLKEMEKEISNNEMILGNTDVVGEGIIINMKDANVQFSATVDPNNQWASLIHDGDLLNCINDLKSVGAEVISVNGQRITNNSSIICWGPFVRLDGVKIPTPFNIKAIGNKDKLFSYMTAEGGYLSYLKLRGININITKSEEVKVSAYEGDTSYKYIKELKKEK</sequence>
<proteinExistence type="inferred from homology"/>
<keyword evidence="3" id="KW-0472">Membrane</keyword>
<feature type="coiled-coil region" evidence="2">
    <location>
        <begin position="41"/>
        <end position="92"/>
    </location>
</feature>
<protein>
    <submittedName>
        <fullName evidence="4">DUF881 domain-containing protein</fullName>
    </submittedName>
</protein>